<name>D9SW42_CLOC7</name>
<reference evidence="1 2" key="1">
    <citation type="submission" date="2010-08" db="EMBL/GenBank/DDBJ databases">
        <title>Complete sequence of Clostridium cellulovorans 743B.</title>
        <authorList>
            <consortium name="US DOE Joint Genome Institute"/>
            <person name="Lucas S."/>
            <person name="Copeland A."/>
            <person name="Lapidus A."/>
            <person name="Cheng J.-F."/>
            <person name="Bruce D."/>
            <person name="Goodwin L."/>
            <person name="Pitluck S."/>
            <person name="Chertkov O."/>
            <person name="Detter J.C."/>
            <person name="Han C."/>
            <person name="Tapia R."/>
            <person name="Land M."/>
            <person name="Hauser L."/>
            <person name="Chang Y.-J."/>
            <person name="Jeffries C."/>
            <person name="Kyrpides N."/>
            <person name="Ivanova N."/>
            <person name="Mikhailova N."/>
            <person name="Hemme C.L."/>
            <person name="Woyke T."/>
        </authorList>
    </citation>
    <scope>NUCLEOTIDE SEQUENCE [LARGE SCALE GENOMIC DNA]</scope>
    <source>
        <strain evidence="2">ATCC 35296 / DSM 3052 / OCM 3 / 743B</strain>
    </source>
</reference>
<organism evidence="1 2">
    <name type="scientific">Clostridium cellulovorans (strain ATCC 35296 / DSM 3052 / OCM 3 / 743B)</name>
    <dbReference type="NCBI Taxonomy" id="573061"/>
    <lineage>
        <taxon>Bacteria</taxon>
        <taxon>Bacillati</taxon>
        <taxon>Bacillota</taxon>
        <taxon>Clostridia</taxon>
        <taxon>Eubacteriales</taxon>
        <taxon>Clostridiaceae</taxon>
        <taxon>Clostridium</taxon>
    </lineage>
</organism>
<dbReference type="EMBL" id="CP002160">
    <property type="protein sequence ID" value="ADL51186.1"/>
    <property type="molecule type" value="Genomic_DNA"/>
</dbReference>
<dbReference type="HOGENOM" id="CLU_1308320_0_0_9"/>
<keyword evidence="2" id="KW-1185">Reference proteome</keyword>
<gene>
    <name evidence="1" type="ordered locus">Clocel_1433</name>
</gene>
<evidence type="ECO:0000313" key="2">
    <source>
        <dbReference type="Proteomes" id="UP000002730"/>
    </source>
</evidence>
<dbReference type="AlphaFoldDB" id="D9SW42"/>
<evidence type="ECO:0000313" key="1">
    <source>
        <dbReference type="EMBL" id="ADL51186.1"/>
    </source>
</evidence>
<dbReference type="Proteomes" id="UP000002730">
    <property type="component" value="Chromosome"/>
</dbReference>
<dbReference type="KEGG" id="ccb:Clocel_1433"/>
<sequence length="210" mass="25230">MKFNTKKVMLSKNREVYIYIPLEVPRHLTAIDPIIWDRAILGDSSGYRYLKELFLVASNLRAQEIIYIPTYPLIFNEYKDIWSDGIFDMDIVLVNYHSTQLKVKDIFKAINIKNNISEHFREIRIKDSSTRYPESWLTDRRLNARRFKSVFIISTNRNVFVKLAFDTEYMMVDKDDEQYNFDFHIHEDLIGTSEDNGFNFLYYHRKENIQ</sequence>
<dbReference type="RefSeq" id="WP_010075947.1">
    <property type="nucleotide sequence ID" value="NC_014393.1"/>
</dbReference>
<protein>
    <submittedName>
        <fullName evidence="1">Uncharacterized protein</fullName>
    </submittedName>
</protein>
<dbReference type="eggNOG" id="ENOG5034AFU">
    <property type="taxonomic scope" value="Bacteria"/>
</dbReference>
<dbReference type="OrthoDB" id="1933430at2"/>
<accession>D9SW42</accession>
<proteinExistence type="predicted"/>